<reference evidence="4" key="1">
    <citation type="journal article" date="2020" name="Stud. Mycol.">
        <title>101 Dothideomycetes genomes: a test case for predicting lifestyles and emergence of pathogens.</title>
        <authorList>
            <person name="Haridas S."/>
            <person name="Albert R."/>
            <person name="Binder M."/>
            <person name="Bloem J."/>
            <person name="Labutti K."/>
            <person name="Salamov A."/>
            <person name="Andreopoulos B."/>
            <person name="Baker S."/>
            <person name="Barry K."/>
            <person name="Bills G."/>
            <person name="Bluhm B."/>
            <person name="Cannon C."/>
            <person name="Castanera R."/>
            <person name="Culley D."/>
            <person name="Daum C."/>
            <person name="Ezra D."/>
            <person name="Gonzalez J."/>
            <person name="Henrissat B."/>
            <person name="Kuo A."/>
            <person name="Liang C."/>
            <person name="Lipzen A."/>
            <person name="Lutzoni F."/>
            <person name="Magnuson J."/>
            <person name="Mondo S."/>
            <person name="Nolan M."/>
            <person name="Ohm R."/>
            <person name="Pangilinan J."/>
            <person name="Park H.-J."/>
            <person name="Ramirez L."/>
            <person name="Alfaro M."/>
            <person name="Sun H."/>
            <person name="Tritt A."/>
            <person name="Yoshinaga Y."/>
            <person name="Zwiers L.-H."/>
            <person name="Turgeon B."/>
            <person name="Goodwin S."/>
            <person name="Spatafora J."/>
            <person name="Crous P."/>
            <person name="Grigoriev I."/>
        </authorList>
    </citation>
    <scope>NUCLEOTIDE SEQUENCE</scope>
    <source>
        <strain evidence="4">ATCC 36951</strain>
    </source>
</reference>
<accession>A0A6A6C8G7</accession>
<feature type="compositionally biased region" description="Basic and acidic residues" evidence="1">
    <location>
        <begin position="125"/>
        <end position="139"/>
    </location>
</feature>
<feature type="region of interest" description="Disordered" evidence="1">
    <location>
        <begin position="1"/>
        <end position="1315"/>
    </location>
</feature>
<keyword evidence="5" id="KW-1185">Reference proteome</keyword>
<dbReference type="InterPro" id="IPR025118">
    <property type="entry name" value="DUF4045"/>
</dbReference>
<dbReference type="SUPFAM" id="SSF55753">
    <property type="entry name" value="Actin depolymerizing proteins"/>
    <property type="match status" value="2"/>
</dbReference>
<dbReference type="Gene3D" id="3.40.20.10">
    <property type="entry name" value="Severin"/>
    <property type="match status" value="3"/>
</dbReference>
<dbReference type="Pfam" id="PF25480">
    <property type="entry name" value="DUF7904"/>
    <property type="match status" value="1"/>
</dbReference>
<dbReference type="InterPro" id="IPR057226">
    <property type="entry name" value="DUF7904"/>
</dbReference>
<proteinExistence type="predicted"/>
<feature type="compositionally biased region" description="Low complexity" evidence="1">
    <location>
        <begin position="298"/>
        <end position="319"/>
    </location>
</feature>
<feature type="compositionally biased region" description="Basic and acidic residues" evidence="1">
    <location>
        <begin position="1116"/>
        <end position="1127"/>
    </location>
</feature>
<evidence type="ECO:0000259" key="3">
    <source>
        <dbReference type="Pfam" id="PF25480"/>
    </source>
</evidence>
<dbReference type="GO" id="GO:0051014">
    <property type="term" value="P:actin filament severing"/>
    <property type="evidence" value="ECO:0007669"/>
    <property type="project" value="TreeGrafter"/>
</dbReference>
<dbReference type="GO" id="GO:0015629">
    <property type="term" value="C:actin cytoskeleton"/>
    <property type="evidence" value="ECO:0007669"/>
    <property type="project" value="TreeGrafter"/>
</dbReference>
<feature type="compositionally biased region" description="Polar residues" evidence="1">
    <location>
        <begin position="1296"/>
        <end position="1315"/>
    </location>
</feature>
<feature type="compositionally biased region" description="Polar residues" evidence="1">
    <location>
        <begin position="169"/>
        <end position="184"/>
    </location>
</feature>
<dbReference type="PANTHER" id="PTHR11977:SF133">
    <property type="entry name" value="DUF4045 DOMAIN-CONTAINING PROTEIN"/>
    <property type="match status" value="1"/>
</dbReference>
<dbReference type="Pfam" id="PF13254">
    <property type="entry name" value="DUF4045"/>
    <property type="match status" value="1"/>
</dbReference>
<dbReference type="GO" id="GO:0005546">
    <property type="term" value="F:phosphatidylinositol-4,5-bisphosphate binding"/>
    <property type="evidence" value="ECO:0007669"/>
    <property type="project" value="TreeGrafter"/>
</dbReference>
<feature type="compositionally biased region" description="Basic and acidic residues" evidence="1">
    <location>
        <begin position="34"/>
        <end position="73"/>
    </location>
</feature>
<gene>
    <name evidence="4" type="ORF">M409DRAFT_69386</name>
</gene>
<dbReference type="GO" id="GO:0005737">
    <property type="term" value="C:cytoplasm"/>
    <property type="evidence" value="ECO:0007669"/>
    <property type="project" value="TreeGrafter"/>
</dbReference>
<protein>
    <submittedName>
        <fullName evidence="4">Uncharacterized protein</fullName>
    </submittedName>
</protein>
<feature type="domain" description="DUF7904" evidence="3">
    <location>
        <begin position="1355"/>
        <end position="1454"/>
    </location>
</feature>
<dbReference type="GeneID" id="54571541"/>
<feature type="compositionally biased region" description="Basic and acidic residues" evidence="1">
    <location>
        <begin position="208"/>
        <end position="219"/>
    </location>
</feature>
<feature type="compositionally biased region" description="Polar residues" evidence="1">
    <location>
        <begin position="1"/>
        <end position="11"/>
    </location>
</feature>
<dbReference type="InterPro" id="IPR029006">
    <property type="entry name" value="ADF-H/Gelsolin-like_dom_sf"/>
</dbReference>
<feature type="compositionally biased region" description="Basic and acidic residues" evidence="1">
    <location>
        <begin position="797"/>
        <end position="834"/>
    </location>
</feature>
<feature type="domain" description="DUF4045" evidence="2">
    <location>
        <begin position="27"/>
        <end position="814"/>
    </location>
</feature>
<dbReference type="Proteomes" id="UP000799537">
    <property type="component" value="Unassembled WGS sequence"/>
</dbReference>
<feature type="compositionally biased region" description="Low complexity" evidence="1">
    <location>
        <begin position="932"/>
        <end position="941"/>
    </location>
</feature>
<name>A0A6A6C8G7_ZASCE</name>
<feature type="compositionally biased region" description="Low complexity" evidence="1">
    <location>
        <begin position="1016"/>
        <end position="1031"/>
    </location>
</feature>
<feature type="compositionally biased region" description="Low complexity" evidence="1">
    <location>
        <begin position="149"/>
        <end position="168"/>
    </location>
</feature>
<feature type="compositionally biased region" description="Basic and acidic residues" evidence="1">
    <location>
        <begin position="1074"/>
        <end position="1088"/>
    </location>
</feature>
<dbReference type="RefSeq" id="XP_033663071.1">
    <property type="nucleotide sequence ID" value="XM_033818269.1"/>
</dbReference>
<feature type="compositionally biased region" description="Polar residues" evidence="1">
    <location>
        <begin position="507"/>
        <end position="523"/>
    </location>
</feature>
<evidence type="ECO:0000313" key="4">
    <source>
        <dbReference type="EMBL" id="KAF2162182.1"/>
    </source>
</evidence>
<feature type="compositionally biased region" description="Polar residues" evidence="1">
    <location>
        <begin position="336"/>
        <end position="367"/>
    </location>
</feature>
<evidence type="ECO:0000313" key="5">
    <source>
        <dbReference type="Proteomes" id="UP000799537"/>
    </source>
</evidence>
<dbReference type="OrthoDB" id="6375767at2759"/>
<dbReference type="GO" id="GO:0051015">
    <property type="term" value="F:actin filament binding"/>
    <property type="evidence" value="ECO:0007669"/>
    <property type="project" value="InterPro"/>
</dbReference>
<dbReference type="InterPro" id="IPR007122">
    <property type="entry name" value="Villin/Gelsolin"/>
</dbReference>
<feature type="compositionally biased region" description="Polar residues" evidence="1">
    <location>
        <begin position="404"/>
        <end position="416"/>
    </location>
</feature>
<dbReference type="GO" id="GO:0051016">
    <property type="term" value="P:barbed-end actin filament capping"/>
    <property type="evidence" value="ECO:0007669"/>
    <property type="project" value="TreeGrafter"/>
</dbReference>
<dbReference type="EMBL" id="ML993615">
    <property type="protein sequence ID" value="KAF2162182.1"/>
    <property type="molecule type" value="Genomic_DNA"/>
</dbReference>
<dbReference type="GO" id="GO:0008154">
    <property type="term" value="P:actin polymerization or depolymerization"/>
    <property type="evidence" value="ECO:0007669"/>
    <property type="project" value="TreeGrafter"/>
</dbReference>
<dbReference type="SMART" id="SM00262">
    <property type="entry name" value="GEL"/>
    <property type="match status" value="2"/>
</dbReference>
<feature type="compositionally biased region" description="Basic and acidic residues" evidence="1">
    <location>
        <begin position="846"/>
        <end position="858"/>
    </location>
</feature>
<feature type="compositionally biased region" description="Low complexity" evidence="1">
    <location>
        <begin position="495"/>
        <end position="506"/>
    </location>
</feature>
<dbReference type="PANTHER" id="PTHR11977">
    <property type="entry name" value="VILLIN"/>
    <property type="match status" value="1"/>
</dbReference>
<evidence type="ECO:0000256" key="1">
    <source>
        <dbReference type="SAM" id="MobiDB-lite"/>
    </source>
</evidence>
<feature type="compositionally biased region" description="Basic and acidic residues" evidence="1">
    <location>
        <begin position="1191"/>
        <end position="1200"/>
    </location>
</feature>
<feature type="compositionally biased region" description="Basic and acidic residues" evidence="1">
    <location>
        <begin position="745"/>
        <end position="757"/>
    </location>
</feature>
<feature type="compositionally biased region" description="Polar residues" evidence="1">
    <location>
        <begin position="1162"/>
        <end position="1172"/>
    </location>
</feature>
<organism evidence="4 5">
    <name type="scientific">Zasmidium cellare ATCC 36951</name>
    <dbReference type="NCBI Taxonomy" id="1080233"/>
    <lineage>
        <taxon>Eukaryota</taxon>
        <taxon>Fungi</taxon>
        <taxon>Dikarya</taxon>
        <taxon>Ascomycota</taxon>
        <taxon>Pezizomycotina</taxon>
        <taxon>Dothideomycetes</taxon>
        <taxon>Dothideomycetidae</taxon>
        <taxon>Mycosphaerellales</taxon>
        <taxon>Mycosphaerellaceae</taxon>
        <taxon>Zasmidium</taxon>
    </lineage>
</organism>
<feature type="compositionally biased region" description="Polar residues" evidence="1">
    <location>
        <begin position="921"/>
        <end position="931"/>
    </location>
</feature>
<feature type="compositionally biased region" description="Polar residues" evidence="1">
    <location>
        <begin position="574"/>
        <end position="583"/>
    </location>
</feature>
<sequence>MDNTHPPSDGSSRPPPQRDPVSESDLDPAAFLKSVRELSEKRDREDQERVRKLEEEVQKGREQRAARRLERARSISPDKQQTPASPAARPLSRTTTNASLHASPPVTMTPPSSSAEANGRNSAPEPEKSVAPEGRDVPDFKGFGSIKRSSTTSTTSAASNRDSASASTPSASNLARSGTLSWQQRPRPGSKLGGSRPSSMVLTGSKPVQERTDEPEPSRDQIAASLGARDPSWFKQTADRGIGSAAYRKSKDEAPSSENVMSGRRGLPGMSRESSADPESLGSPPMSDARSDLFTRGSSIRESTFSNSSSRDSATSTSSRKPDLKSLLAEDEDQQRASPSFDQASIASGDSGSVARTLTMSSSQARLTNVGDRPASPTKGVGGFVQSAMMKRSDSHNKRWSAQPGASLSRQNSVASARSGLGGLQGSHSMPKLEPTSTNRESKTESSSRPTSSSNGLGGLHLNTAQDDEKFVKPALPHHSRSKSVASNYSANDDGPSVPQSPGSPSKRWSPNKSSWLESSISRPESPKPAPSRNSQPSWMADLAKAKAQRASTDSTLYAAEAQKTVGDEGSRPGSPTKTTPFGQSVLKRSESKDLSQTTTPTNKLKPLRLADKFTTSPANPSPPASKPEETAASPPKPLGDPIDLEPKKGLTQTSTQLPDIPVESAKSPPPAVAEKPASLPKPEPETQSVKSPPLPSAEPTTPKTGRRSRSSTLKSPPINKSKAKPDTPPKMPTTDFRSQLKSRPRPESKPKDEPEFLSKFGNLRKTQQERYVAPDVLKDNIVRGKSGLANTTGPVKTERKDELKESLLAKKGDIQKAKEEGRDLPGQAHERKISGAPQAPSKPEALAKRELLGRSDCARSVQTTEKTREATPEALTRHKSLKEKSVSEAPPKVTPAPAQTPEQIPVQTPAPVQTPEPATAESTFQPLSRQTSESSSTETKPSLEKSKLAARFNPGLAGILARGPPSNRTSRPESPATPGRSVPQTTSSEPPKAGEPLQDVRKDRAKGPKRRKGATKATTSTPEPSSAPPADNEASVPPTKPKPPALPGSAASVMMASLNKTPRPISVGPYGQESEKAADPEKDEDTKATQAKAKPAALQGSAASIMRASLSKSPQPDKDFQEEEKPSTPTKPTFTRGAVDLQKPATPSKSPSLIGRGTFSPERSSNETASPSVVPAFKGFGPRRSTKGSQPEENKENSRDSIPSVKAAATQWGRRPSPPKSDGPSQIQLPTRKDEEAAMRSAGLLASSPKKSGLGITVEKNGDQPSPPASAGLPPKPAKSSRTVSGQLAEASPNKGLTNGSPIPDQPSTATGSLLRTSFGTIPKYREPLAIDTQTVISPSQPVPETSKTLRKSVQLVAQDGALKSLAPQEEYTHYNESAYLCTHTSTNPKGVKTSQIYLWAGSRASESNVETANTAGKKLSKENGSASVQLVRQGMEPASFLHSMGGIFVTRRGGRDSATKQYMLCGRKHLGHIVFDEVDFAIDSLCAGFVFLVSYPVSLQQTKLYLWKGSSCSAEELSAARLAAMDLSETGEIIEVDGGVEFPSFLKVFGANTTKWNVPKVSDVWQSKAASPDKFKSRLFRIQQAEAKTGLLTTLWNRRPSWNSLSPARSPARDAEEVKVEAKETTPFTQEQLDVDGIYLLDAHSEVFILIGPLLASHPDRIRDTLLGQALLFASDYTIMSASLEDRRSIPKCSVLFSGVPRDVKMLFRHWDEGRGLWGTAGLMAGSASPSIGRDVKLMPLDEMLTEVCRD</sequence>
<feature type="compositionally biased region" description="Low complexity" evidence="1">
    <location>
        <begin position="103"/>
        <end position="114"/>
    </location>
</feature>
<evidence type="ECO:0000259" key="2">
    <source>
        <dbReference type="Pfam" id="PF13254"/>
    </source>
</evidence>
<feature type="compositionally biased region" description="Low complexity" evidence="1">
    <location>
        <begin position="1089"/>
        <end position="1098"/>
    </location>
</feature>